<accession>A0A674AQU1</accession>
<dbReference type="Ensembl" id="ENSSTUT00000065025.1">
    <property type="protein sequence ID" value="ENSSTUP00000061643.1"/>
    <property type="gene ID" value="ENSSTUG00000026249.1"/>
</dbReference>
<dbReference type="PANTHER" id="PTHR23170">
    <property type="entry name" value="NY-REN-58 ANTIGEN"/>
    <property type="match status" value="1"/>
</dbReference>
<reference evidence="6" key="1">
    <citation type="submission" date="2025-08" db="UniProtKB">
        <authorList>
            <consortium name="Ensembl"/>
        </authorList>
    </citation>
    <scope>IDENTIFICATION</scope>
</reference>
<reference evidence="6" key="2">
    <citation type="submission" date="2025-09" db="UniProtKB">
        <authorList>
            <consortium name="Ensembl"/>
        </authorList>
    </citation>
    <scope>IDENTIFICATION</scope>
</reference>
<dbReference type="GO" id="GO:0005794">
    <property type="term" value="C:Golgi apparatus"/>
    <property type="evidence" value="ECO:0007669"/>
    <property type="project" value="TreeGrafter"/>
</dbReference>
<evidence type="ECO:0000256" key="3">
    <source>
        <dbReference type="ARBA" id="ARBA00023054"/>
    </source>
</evidence>
<keyword evidence="4" id="KW-0206">Cytoskeleton</keyword>
<evidence type="ECO:0000313" key="7">
    <source>
        <dbReference type="Proteomes" id="UP000472277"/>
    </source>
</evidence>
<comment type="subcellular location">
    <subcellularLocation>
        <location evidence="1">Cytoplasm</location>
        <location evidence="1">Cytoskeleton</location>
        <location evidence="1">Microtubule organizing center</location>
        <location evidence="1">Centrosome</location>
    </subcellularLocation>
</comment>
<dbReference type="InterPro" id="IPR052116">
    <property type="entry name" value="Centro_Cilium_Assembly"/>
</dbReference>
<dbReference type="GO" id="GO:0097539">
    <property type="term" value="C:ciliary transition fiber"/>
    <property type="evidence" value="ECO:0007669"/>
    <property type="project" value="TreeGrafter"/>
</dbReference>
<dbReference type="PANTHER" id="PTHR23170:SF2">
    <property type="entry name" value="CENTROSOMAL PROTEIN OF 83 KDA"/>
    <property type="match status" value="1"/>
</dbReference>
<evidence type="ECO:0000256" key="4">
    <source>
        <dbReference type="ARBA" id="ARBA00023212"/>
    </source>
</evidence>
<evidence type="ECO:0000256" key="1">
    <source>
        <dbReference type="ARBA" id="ARBA00004300"/>
    </source>
</evidence>
<feature type="coiled-coil region" evidence="5">
    <location>
        <begin position="20"/>
        <end position="86"/>
    </location>
</feature>
<dbReference type="GO" id="GO:0051660">
    <property type="term" value="P:establishment of centrosome localization"/>
    <property type="evidence" value="ECO:0007669"/>
    <property type="project" value="TreeGrafter"/>
</dbReference>
<name>A0A674AQU1_SALTR</name>
<proteinExistence type="predicted"/>
<keyword evidence="7" id="KW-1185">Reference proteome</keyword>
<evidence type="ECO:0000256" key="2">
    <source>
        <dbReference type="ARBA" id="ARBA00022490"/>
    </source>
</evidence>
<feature type="coiled-coil region" evidence="5">
    <location>
        <begin position="112"/>
        <end position="608"/>
    </location>
</feature>
<gene>
    <name evidence="6" type="primary">CEP83</name>
    <name evidence="6" type="synonym">LOC115180483</name>
</gene>
<keyword evidence="3 5" id="KW-0175">Coiled coil</keyword>
<evidence type="ECO:0000256" key="5">
    <source>
        <dbReference type="SAM" id="Coils"/>
    </source>
</evidence>
<dbReference type="GeneTree" id="ENSGT00940000154003"/>
<dbReference type="GO" id="GO:0005814">
    <property type="term" value="C:centriole"/>
    <property type="evidence" value="ECO:0007669"/>
    <property type="project" value="TreeGrafter"/>
</dbReference>
<protein>
    <submittedName>
        <fullName evidence="6">Centrosomal protein 83</fullName>
    </submittedName>
</protein>
<dbReference type="AlphaFoldDB" id="A0A674AQU1"/>
<sequence length="671" mass="78438">MDDGPDMELQKMLIDERMRCENHKINYQTLKAEHTRLQDEFTRGQGDLKRLLSDKQTAQEKLQLLLAELRGEMLDKTRELEELRLQVLTPQRLELLRAQVQQEMEGPVRERFNKLEEETEKYRSEYNKLRYDYTFLKSEFDHQREESARILEEKKVRFDAEVSRLERDREELMAQYQGTDPSRDGKRVESLQREKAQLHLRLKGLEAEVAELRAQRDNSGQQVENVQRIQVRQFAETQAAAKSLEAERQSLRLQLERLGSELQLSHEQNTQLTGRLHKTEREVNTLTSQMEGARHSHKLEVANVKLECARSRGEVERERDTLQGQMEGMQSDVEVLKGTVERQKEVLAERERELVRRAQAAREEEFHKTATVLEEKSVLEDRLAELEQQRALQDAAGHTQKEEWEERLRGAQLGEESARKELQNLRTKLQQQGSQLEELERQKTDKADLRRELGLQLGTLSHSEAELLESNQRLRDTLERAREDLRSARSQAERTQHEAERYTERCVEWLEEKHKLQERDAELQEKYGLAKEKLQRAALAQKKRKNMTENKEKRYQDKIQLLEANMAELELQTNQYVFLRRPSYIEEHALLNRRLKELQRRHSEFRRLLLGNQVTSATGPALITSTPGPGLGPISILVPGSEGPSLHVSTLNLGTFSYTLSLVLTDQGQYP</sequence>
<keyword evidence="2" id="KW-0963">Cytoplasm</keyword>
<organism evidence="6 7">
    <name type="scientific">Salmo trutta</name>
    <name type="common">Brown trout</name>
    <dbReference type="NCBI Taxonomy" id="8032"/>
    <lineage>
        <taxon>Eukaryota</taxon>
        <taxon>Metazoa</taxon>
        <taxon>Chordata</taxon>
        <taxon>Craniata</taxon>
        <taxon>Vertebrata</taxon>
        <taxon>Euteleostomi</taxon>
        <taxon>Actinopterygii</taxon>
        <taxon>Neopterygii</taxon>
        <taxon>Teleostei</taxon>
        <taxon>Protacanthopterygii</taxon>
        <taxon>Salmoniformes</taxon>
        <taxon>Salmonidae</taxon>
        <taxon>Salmoninae</taxon>
        <taxon>Salmo</taxon>
    </lineage>
</organism>
<dbReference type="Proteomes" id="UP000472277">
    <property type="component" value="Chromosome 40"/>
</dbReference>
<dbReference type="GO" id="GO:0060271">
    <property type="term" value="P:cilium assembly"/>
    <property type="evidence" value="ECO:0007669"/>
    <property type="project" value="TreeGrafter"/>
</dbReference>
<dbReference type="GO" id="GO:0005813">
    <property type="term" value="C:centrosome"/>
    <property type="evidence" value="ECO:0007669"/>
    <property type="project" value="UniProtKB-SubCell"/>
</dbReference>
<evidence type="ECO:0000313" key="6">
    <source>
        <dbReference type="Ensembl" id="ENSSTUP00000061643.1"/>
    </source>
</evidence>